<protein>
    <submittedName>
        <fullName evidence="2">Uncharacterized protein</fullName>
    </submittedName>
</protein>
<comment type="caution">
    <text evidence="2">The sequence shown here is derived from an EMBL/GenBank/DDBJ whole genome shotgun (WGS) entry which is preliminary data.</text>
</comment>
<dbReference type="Proteomes" id="UP000292027">
    <property type="component" value="Unassembled WGS sequence"/>
</dbReference>
<reference evidence="2 3" key="1">
    <citation type="journal article" date="2015" name="Stand. Genomic Sci.">
        <title>Genomic Encyclopedia of Bacterial and Archaeal Type Strains, Phase III: the genomes of soil and plant-associated and newly described type strains.</title>
        <authorList>
            <person name="Whitman W.B."/>
            <person name="Woyke T."/>
            <person name="Klenk H.P."/>
            <person name="Zhou Y."/>
            <person name="Lilburn T.G."/>
            <person name="Beck B.J."/>
            <person name="De Vos P."/>
            <person name="Vandamme P."/>
            <person name="Eisen J.A."/>
            <person name="Garrity G."/>
            <person name="Hugenholtz P."/>
            <person name="Kyrpides N.C."/>
        </authorList>
    </citation>
    <scope>NUCLEOTIDE SEQUENCE [LARGE SCALE GENOMIC DNA]</scope>
    <source>
        <strain evidence="2 3">VKM Ac-2540</strain>
    </source>
</reference>
<evidence type="ECO:0000256" key="1">
    <source>
        <dbReference type="SAM" id="SignalP"/>
    </source>
</evidence>
<evidence type="ECO:0000313" key="2">
    <source>
        <dbReference type="EMBL" id="RZU15790.1"/>
    </source>
</evidence>
<proteinExistence type="predicted"/>
<dbReference type="EMBL" id="SHKR01000012">
    <property type="protein sequence ID" value="RZU15790.1"/>
    <property type="molecule type" value="Genomic_DNA"/>
</dbReference>
<dbReference type="OrthoDB" id="5178952at2"/>
<name>A0A4Q7WZ83_9ACTN</name>
<dbReference type="AlphaFoldDB" id="A0A4Q7WZ83"/>
<keyword evidence="3" id="KW-1185">Reference proteome</keyword>
<organism evidence="2 3">
    <name type="scientific">Kribbella rubisoli</name>
    <dbReference type="NCBI Taxonomy" id="3075929"/>
    <lineage>
        <taxon>Bacteria</taxon>
        <taxon>Bacillati</taxon>
        <taxon>Actinomycetota</taxon>
        <taxon>Actinomycetes</taxon>
        <taxon>Propionibacteriales</taxon>
        <taxon>Kribbellaceae</taxon>
        <taxon>Kribbella</taxon>
    </lineage>
</organism>
<evidence type="ECO:0000313" key="3">
    <source>
        <dbReference type="Proteomes" id="UP000292027"/>
    </source>
</evidence>
<sequence length="317" mass="33469">MKLQRFALALAGIGLLGASVSSVPAFAGKTDPKPYFSDKVAHPGAVKALAVGGPCINTVGVPTAAGTMQEIDVTAGATPFAESFEPFNYVATRANATWYGAVNASGTQYYYYGLMLQGSSLYRQTTYLPDAKPPVPTFKKVGTGWTSFKTIATSNYSVANPRHAYLYGLNTNNSLYRYQIVGAGFKALGPIPGFKGFKTMTVISETATYDTLLMTTTTGALWTAHIPIAAGAKPVMKLIRASGFDKYESLVAQGCGTRGGTLVTAVDNATQTGNQYAFSKFNGTATAMTNYGAIPGAVFNGVDHVSLTTHYDQEVSE</sequence>
<feature type="signal peptide" evidence="1">
    <location>
        <begin position="1"/>
        <end position="27"/>
    </location>
</feature>
<feature type="chain" id="PRO_5020301846" evidence="1">
    <location>
        <begin position="28"/>
        <end position="317"/>
    </location>
</feature>
<gene>
    <name evidence="2" type="ORF">EV645_3328</name>
</gene>
<dbReference type="RefSeq" id="WP_130444626.1">
    <property type="nucleotide sequence ID" value="NZ_SHKR01000012.1"/>
</dbReference>
<accession>A0A4Q7WZ83</accession>
<keyword evidence="1" id="KW-0732">Signal</keyword>